<feature type="domain" description="CCHC-type" evidence="2">
    <location>
        <begin position="189"/>
        <end position="204"/>
    </location>
</feature>
<dbReference type="EMBL" id="CAJNOQ010004902">
    <property type="protein sequence ID" value="CAF1078472.1"/>
    <property type="molecule type" value="Genomic_DNA"/>
</dbReference>
<name>A0A814MFE2_9BILA</name>
<reference evidence="3" key="1">
    <citation type="submission" date="2021-02" db="EMBL/GenBank/DDBJ databases">
        <authorList>
            <person name="Nowell W R."/>
        </authorList>
    </citation>
    <scope>NUCLEOTIDE SEQUENCE</scope>
</reference>
<accession>A0A814MFE2</accession>
<dbReference type="AlphaFoldDB" id="A0A814MFE2"/>
<keyword evidence="1" id="KW-0863">Zinc-finger</keyword>
<protein>
    <recommendedName>
        <fullName evidence="2">CCHC-type domain-containing protein</fullName>
    </recommendedName>
</protein>
<evidence type="ECO:0000313" key="4">
    <source>
        <dbReference type="EMBL" id="CAF3844678.1"/>
    </source>
</evidence>
<keyword evidence="5" id="KW-1185">Reference proteome</keyword>
<evidence type="ECO:0000259" key="2">
    <source>
        <dbReference type="PROSITE" id="PS50158"/>
    </source>
</evidence>
<dbReference type="GO" id="GO:0003676">
    <property type="term" value="F:nucleic acid binding"/>
    <property type="evidence" value="ECO:0007669"/>
    <property type="project" value="InterPro"/>
</dbReference>
<dbReference type="InterPro" id="IPR001878">
    <property type="entry name" value="Znf_CCHC"/>
</dbReference>
<keyword evidence="1" id="KW-0862">Zinc</keyword>
<dbReference type="OrthoDB" id="10035396at2759"/>
<sequence length="306" mass="35392">MNYAAEYHYTPFKSECQPKLNDKKDGVKLINDLIKYIKVDFTTQNPMFSKPLLVDLWWIDPQGNVQMVIKTTELYVYLCKQERYPKTLNNTTIIPHLPAHLPPQHIALIKYVKNLVTNDDVKDELNSRFESVFAIDSMSGATNQRSRHVKIEFLQKNEIDSLLNSGKINLQGQLYDVDEYLPSPKILICGRCNKPGHVKKNCQNSTFDICRRCGGDRSNIQQHKECAICCHNCGGQHVSTDFRCPLIADYRNELIEVLRRPPERLPADVQLFIPTAYREEGSRSKSIYNKEARLQLLQQQRIPQQI</sequence>
<dbReference type="GO" id="GO:0008270">
    <property type="term" value="F:zinc ion binding"/>
    <property type="evidence" value="ECO:0007669"/>
    <property type="project" value="UniProtKB-KW"/>
</dbReference>
<dbReference type="PROSITE" id="PS50158">
    <property type="entry name" value="ZF_CCHC"/>
    <property type="match status" value="1"/>
</dbReference>
<comment type="caution">
    <text evidence="3">The sequence shown here is derived from an EMBL/GenBank/DDBJ whole genome shotgun (WGS) entry which is preliminary data.</text>
</comment>
<proteinExistence type="predicted"/>
<dbReference type="EMBL" id="CAJOBC010004902">
    <property type="protein sequence ID" value="CAF3844678.1"/>
    <property type="molecule type" value="Genomic_DNA"/>
</dbReference>
<evidence type="ECO:0000256" key="1">
    <source>
        <dbReference type="PROSITE-ProRule" id="PRU00047"/>
    </source>
</evidence>
<evidence type="ECO:0000313" key="5">
    <source>
        <dbReference type="Proteomes" id="UP000663829"/>
    </source>
</evidence>
<dbReference type="Proteomes" id="UP000663829">
    <property type="component" value="Unassembled WGS sequence"/>
</dbReference>
<keyword evidence="1" id="KW-0479">Metal-binding</keyword>
<gene>
    <name evidence="3" type="ORF">GPM918_LOCUS17647</name>
    <name evidence="4" type="ORF">SRO942_LOCUS17644</name>
</gene>
<dbReference type="Proteomes" id="UP000681722">
    <property type="component" value="Unassembled WGS sequence"/>
</dbReference>
<organism evidence="3 5">
    <name type="scientific">Didymodactylos carnosus</name>
    <dbReference type="NCBI Taxonomy" id="1234261"/>
    <lineage>
        <taxon>Eukaryota</taxon>
        <taxon>Metazoa</taxon>
        <taxon>Spiralia</taxon>
        <taxon>Gnathifera</taxon>
        <taxon>Rotifera</taxon>
        <taxon>Eurotatoria</taxon>
        <taxon>Bdelloidea</taxon>
        <taxon>Philodinida</taxon>
        <taxon>Philodinidae</taxon>
        <taxon>Didymodactylos</taxon>
    </lineage>
</organism>
<evidence type="ECO:0000313" key="3">
    <source>
        <dbReference type="EMBL" id="CAF1078472.1"/>
    </source>
</evidence>